<evidence type="ECO:0000256" key="5">
    <source>
        <dbReference type="ARBA" id="ARBA00023015"/>
    </source>
</evidence>
<accession>A0A8J2PJF9</accession>
<proteinExistence type="predicted"/>
<keyword evidence="8" id="KW-0539">Nucleus</keyword>
<dbReference type="PANTHER" id="PTHR46481">
    <property type="entry name" value="ZINC FINGER BED DOMAIN-CONTAINING PROTEIN 4"/>
    <property type="match status" value="1"/>
</dbReference>
<dbReference type="GO" id="GO:0003677">
    <property type="term" value="F:DNA binding"/>
    <property type="evidence" value="ECO:0007669"/>
    <property type="project" value="UniProtKB-KW"/>
</dbReference>
<sequence length="300" mass="34169">MEHEESESDSEDSVTVVEEDPELDNNYQPKRKKPKSMRSKYYNFFVWMPDSKDSRTGKWKCKEKACGSELMIPVGGGTSNLKNHITRRHRHLLAESSDGEVYIIATVLDPRCNLDFCKKANWKKEWIDNSKKVVTEIWKARYKGPDPGVSGSSADESDSRTTSIFDNMFGPASASRKTADDELNKYLSQKSVKSDMLKKELTGVDGALGWWKIHQTEYPRLSRMAKDYLGILGSGVAIEQFFCTGGDLVSPRRKGLASKSITVSMCLKNWKKNEKSQRQSYYRGMKSKLIGDEEIQEFEL</sequence>
<evidence type="ECO:0000259" key="10">
    <source>
        <dbReference type="Pfam" id="PF02892"/>
    </source>
</evidence>
<dbReference type="AlphaFoldDB" id="A0A8J2PJF9"/>
<feature type="domain" description="HAT C-terminal dimerisation" evidence="11">
    <location>
        <begin position="182"/>
        <end position="270"/>
    </location>
</feature>
<evidence type="ECO:0000313" key="12">
    <source>
        <dbReference type="EMBL" id="CAG7824699.1"/>
    </source>
</evidence>
<keyword evidence="3" id="KW-0863">Zinc-finger</keyword>
<keyword evidence="4" id="KW-0862">Zinc</keyword>
<evidence type="ECO:0000256" key="8">
    <source>
        <dbReference type="ARBA" id="ARBA00023242"/>
    </source>
</evidence>
<evidence type="ECO:0000256" key="3">
    <source>
        <dbReference type="ARBA" id="ARBA00022771"/>
    </source>
</evidence>
<dbReference type="GO" id="GO:0008270">
    <property type="term" value="F:zinc ion binding"/>
    <property type="evidence" value="ECO:0007669"/>
    <property type="project" value="UniProtKB-KW"/>
</dbReference>
<evidence type="ECO:0000256" key="1">
    <source>
        <dbReference type="ARBA" id="ARBA00004123"/>
    </source>
</evidence>
<dbReference type="PANTHER" id="PTHR46481:SF10">
    <property type="entry name" value="ZINC FINGER BED DOMAIN-CONTAINING PROTEIN 39"/>
    <property type="match status" value="1"/>
</dbReference>
<name>A0A8J2PJF9_9HEXA</name>
<feature type="region of interest" description="Disordered" evidence="9">
    <location>
        <begin position="1"/>
        <end position="35"/>
    </location>
</feature>
<comment type="subcellular location">
    <subcellularLocation>
        <location evidence="1">Nucleus</location>
    </subcellularLocation>
</comment>
<dbReference type="Pfam" id="PF05699">
    <property type="entry name" value="Dimer_Tnp_hAT"/>
    <property type="match status" value="1"/>
</dbReference>
<evidence type="ECO:0000256" key="7">
    <source>
        <dbReference type="ARBA" id="ARBA00023163"/>
    </source>
</evidence>
<dbReference type="GO" id="GO:0046983">
    <property type="term" value="F:protein dimerization activity"/>
    <property type="evidence" value="ECO:0007669"/>
    <property type="project" value="InterPro"/>
</dbReference>
<keyword evidence="13" id="KW-1185">Reference proteome</keyword>
<feature type="compositionally biased region" description="Acidic residues" evidence="9">
    <location>
        <begin position="1"/>
        <end position="23"/>
    </location>
</feature>
<evidence type="ECO:0000256" key="6">
    <source>
        <dbReference type="ARBA" id="ARBA00023125"/>
    </source>
</evidence>
<organism evidence="12 13">
    <name type="scientific">Allacma fusca</name>
    <dbReference type="NCBI Taxonomy" id="39272"/>
    <lineage>
        <taxon>Eukaryota</taxon>
        <taxon>Metazoa</taxon>
        <taxon>Ecdysozoa</taxon>
        <taxon>Arthropoda</taxon>
        <taxon>Hexapoda</taxon>
        <taxon>Collembola</taxon>
        <taxon>Symphypleona</taxon>
        <taxon>Sminthuridae</taxon>
        <taxon>Allacma</taxon>
    </lineage>
</organism>
<evidence type="ECO:0000256" key="9">
    <source>
        <dbReference type="SAM" id="MobiDB-lite"/>
    </source>
</evidence>
<comment type="caution">
    <text evidence="12">The sequence shown here is derived from an EMBL/GenBank/DDBJ whole genome shotgun (WGS) entry which is preliminary data.</text>
</comment>
<protein>
    <recommendedName>
        <fullName evidence="14">BED-type domain-containing protein</fullName>
    </recommendedName>
</protein>
<evidence type="ECO:0000256" key="4">
    <source>
        <dbReference type="ARBA" id="ARBA00022833"/>
    </source>
</evidence>
<dbReference type="SMART" id="SM00614">
    <property type="entry name" value="ZnF_BED"/>
    <property type="match status" value="1"/>
</dbReference>
<evidence type="ECO:0000313" key="13">
    <source>
        <dbReference type="Proteomes" id="UP000708208"/>
    </source>
</evidence>
<feature type="domain" description="BED-type" evidence="10">
    <location>
        <begin position="39"/>
        <end position="90"/>
    </location>
</feature>
<dbReference type="InterPro" id="IPR052035">
    <property type="entry name" value="ZnF_BED_domain_contain"/>
</dbReference>
<keyword evidence="6" id="KW-0238">DNA-binding</keyword>
<dbReference type="Proteomes" id="UP000708208">
    <property type="component" value="Unassembled WGS sequence"/>
</dbReference>
<dbReference type="InterPro" id="IPR003656">
    <property type="entry name" value="Znf_BED"/>
</dbReference>
<reference evidence="12" key="1">
    <citation type="submission" date="2021-06" db="EMBL/GenBank/DDBJ databases">
        <authorList>
            <person name="Hodson N. C."/>
            <person name="Mongue J. A."/>
            <person name="Jaron S. K."/>
        </authorList>
    </citation>
    <scope>NUCLEOTIDE SEQUENCE</scope>
</reference>
<dbReference type="InterPro" id="IPR008906">
    <property type="entry name" value="HATC_C_dom"/>
</dbReference>
<evidence type="ECO:0000256" key="2">
    <source>
        <dbReference type="ARBA" id="ARBA00022723"/>
    </source>
</evidence>
<evidence type="ECO:0008006" key="14">
    <source>
        <dbReference type="Google" id="ProtNLM"/>
    </source>
</evidence>
<dbReference type="GO" id="GO:0005634">
    <property type="term" value="C:nucleus"/>
    <property type="evidence" value="ECO:0007669"/>
    <property type="project" value="UniProtKB-SubCell"/>
</dbReference>
<evidence type="ECO:0000259" key="11">
    <source>
        <dbReference type="Pfam" id="PF05699"/>
    </source>
</evidence>
<dbReference type="Pfam" id="PF02892">
    <property type="entry name" value="zf-BED"/>
    <property type="match status" value="1"/>
</dbReference>
<keyword evidence="7" id="KW-0804">Transcription</keyword>
<keyword evidence="2" id="KW-0479">Metal-binding</keyword>
<keyword evidence="5" id="KW-0805">Transcription regulation</keyword>
<dbReference type="OrthoDB" id="1607513at2759"/>
<gene>
    <name evidence="12" type="ORF">AFUS01_LOCUS34843</name>
</gene>
<dbReference type="EMBL" id="CAJVCH010533670">
    <property type="protein sequence ID" value="CAG7824699.1"/>
    <property type="molecule type" value="Genomic_DNA"/>
</dbReference>